<feature type="domain" description="Tyrosine-protein kinase G-rich" evidence="19">
    <location>
        <begin position="403"/>
        <end position="478"/>
    </location>
</feature>
<dbReference type="Proteomes" id="UP000199628">
    <property type="component" value="Unassembled WGS sequence"/>
</dbReference>
<dbReference type="InterPro" id="IPR005702">
    <property type="entry name" value="Wzc-like_C"/>
</dbReference>
<dbReference type="GO" id="GO:0005886">
    <property type="term" value="C:plasma membrane"/>
    <property type="evidence" value="ECO:0007669"/>
    <property type="project" value="UniProtKB-SubCell"/>
</dbReference>
<dbReference type="EMBL" id="FMZV01000001">
    <property type="protein sequence ID" value="SDC03929.1"/>
    <property type="molecule type" value="Genomic_DNA"/>
</dbReference>
<dbReference type="Pfam" id="PF02706">
    <property type="entry name" value="Wzz"/>
    <property type="match status" value="1"/>
</dbReference>
<evidence type="ECO:0000256" key="6">
    <source>
        <dbReference type="ARBA" id="ARBA00022519"/>
    </source>
</evidence>
<dbReference type="OrthoDB" id="230260at2"/>
<evidence type="ECO:0000313" key="20">
    <source>
        <dbReference type="EMBL" id="SDC03929.1"/>
    </source>
</evidence>
<keyword evidence="12 16" id="KW-1133">Transmembrane helix</keyword>
<evidence type="ECO:0000256" key="11">
    <source>
        <dbReference type="ARBA" id="ARBA00022840"/>
    </source>
</evidence>
<evidence type="ECO:0000256" key="4">
    <source>
        <dbReference type="ARBA" id="ARBA00011903"/>
    </source>
</evidence>
<dbReference type="GO" id="GO:0004713">
    <property type="term" value="F:protein tyrosine kinase activity"/>
    <property type="evidence" value="ECO:0007669"/>
    <property type="project" value="TreeGrafter"/>
</dbReference>
<evidence type="ECO:0000256" key="3">
    <source>
        <dbReference type="ARBA" id="ARBA00008883"/>
    </source>
</evidence>
<dbReference type="InterPro" id="IPR050445">
    <property type="entry name" value="Bact_polysacc_biosynth/exp"/>
</dbReference>
<keyword evidence="6" id="KW-0997">Cell inner membrane</keyword>
<comment type="similarity">
    <text evidence="3">Belongs to the etk/wzc family.</text>
</comment>
<keyword evidence="14" id="KW-0829">Tyrosine-protein kinase</keyword>
<keyword evidence="7" id="KW-0808">Transferase</keyword>
<keyword evidence="9" id="KW-0547">Nucleotide-binding</keyword>
<gene>
    <name evidence="20" type="ORF">SAMN04488239_10180</name>
</gene>
<evidence type="ECO:0000256" key="5">
    <source>
        <dbReference type="ARBA" id="ARBA00022475"/>
    </source>
</evidence>
<keyword evidence="10" id="KW-0418">Kinase</keyword>
<dbReference type="CDD" id="cd05387">
    <property type="entry name" value="BY-kinase"/>
    <property type="match status" value="1"/>
</dbReference>
<feature type="transmembrane region" description="Helical" evidence="16">
    <location>
        <begin position="42"/>
        <end position="62"/>
    </location>
</feature>
<evidence type="ECO:0000256" key="7">
    <source>
        <dbReference type="ARBA" id="ARBA00022679"/>
    </source>
</evidence>
<dbReference type="InterPro" id="IPR032807">
    <property type="entry name" value="GNVR"/>
</dbReference>
<evidence type="ECO:0000256" key="14">
    <source>
        <dbReference type="ARBA" id="ARBA00023137"/>
    </source>
</evidence>
<evidence type="ECO:0000259" key="18">
    <source>
        <dbReference type="Pfam" id="PF13614"/>
    </source>
</evidence>
<keyword evidence="13 16" id="KW-0472">Membrane</keyword>
<dbReference type="STRING" id="639004.SAMN04488239_10180"/>
<dbReference type="InterPro" id="IPR027417">
    <property type="entry name" value="P-loop_NTPase"/>
</dbReference>
<sequence length="738" mass="81086">MNSHQQSKRVSGYDYGEQPAFDHGYQPLHTIDLWGLFSVLRVNLKLIVAITLACVIGMFVYLQTLPPIYTAYAQVILDTREERVTPVQEVMSNLNVTNSVVAGEIVTIRSNILVGQVVDEMRLVDAPEFDPRVPRGESPMGFVKRVLRRGEKPHEVAARLPEETLRSWVIDALRRKMSVSQIGVSYAIGISVENGNPKLAADIANAIAAKYIDSQLDAKMQATLRANSWLGERLTELSAQVEDADAAVVRFKAEMIDTAGGNEESINQLLAELNTKLVGSSTERADAEVRLSQVEALENSGGLESVAFVLTSPLLETLQRQRAELAASKAQMASTLGRRHPDMIRITAQIADIDRSIETELRRRIEEMRSDVSVTQNREDALRLQIEAVSERADSLAKDSVRLGQLERTAQATRLVYENFLARYKETSAQADYQTPEARVIGAATVPSVPSGPRKTMMMIASVVLGGAIAVAVVFIRNLVRAPVTTATELRALTQLPTLASLPYVGGIFDRKRWLKRELATERGSPFLERIRSIRTHLYNASLNSEPKVIMITSSVPDEGKTSLSCALAKVLAQPKKKVLLLDGDLRRPDIRIALGLPLEGGCLIDYLERKVKFTEIVQTSELLGADVISPAKSANNAADLLASNDFSGLLTRMSAKYDVIIMNAPPVLHLSDTILLGNLADATLLAVQCDKTPSDVVSVSLKHLQKSSKAPVVGTVLTMVRRSHAARNELEMYSYEY</sequence>
<dbReference type="EC" id="2.7.10.2" evidence="4"/>
<evidence type="ECO:0000256" key="12">
    <source>
        <dbReference type="ARBA" id="ARBA00022989"/>
    </source>
</evidence>
<organism evidence="20 21">
    <name type="scientific">Ruegeria marina</name>
    <dbReference type="NCBI Taxonomy" id="639004"/>
    <lineage>
        <taxon>Bacteria</taxon>
        <taxon>Pseudomonadati</taxon>
        <taxon>Pseudomonadota</taxon>
        <taxon>Alphaproteobacteria</taxon>
        <taxon>Rhodobacterales</taxon>
        <taxon>Roseobacteraceae</taxon>
        <taxon>Ruegeria</taxon>
    </lineage>
</organism>
<evidence type="ECO:0000256" key="16">
    <source>
        <dbReference type="SAM" id="Phobius"/>
    </source>
</evidence>
<feature type="transmembrane region" description="Helical" evidence="16">
    <location>
        <begin position="458"/>
        <end position="480"/>
    </location>
</feature>
<dbReference type="SUPFAM" id="SSF52540">
    <property type="entry name" value="P-loop containing nucleoside triphosphate hydrolases"/>
    <property type="match status" value="1"/>
</dbReference>
<dbReference type="Pfam" id="PF13614">
    <property type="entry name" value="AAA_31"/>
    <property type="match status" value="1"/>
</dbReference>
<keyword evidence="11" id="KW-0067">ATP-binding</keyword>
<name>A0A1G6IBL1_9RHOB</name>
<feature type="domain" description="Polysaccharide chain length determinant N-terminal" evidence="17">
    <location>
        <begin position="30"/>
        <end position="120"/>
    </location>
</feature>
<dbReference type="Gene3D" id="3.40.50.300">
    <property type="entry name" value="P-loop containing nucleotide triphosphate hydrolases"/>
    <property type="match status" value="1"/>
</dbReference>
<evidence type="ECO:0000259" key="17">
    <source>
        <dbReference type="Pfam" id="PF02706"/>
    </source>
</evidence>
<evidence type="ECO:0000256" key="8">
    <source>
        <dbReference type="ARBA" id="ARBA00022692"/>
    </source>
</evidence>
<evidence type="ECO:0000256" key="2">
    <source>
        <dbReference type="ARBA" id="ARBA00007316"/>
    </source>
</evidence>
<dbReference type="InterPro" id="IPR003856">
    <property type="entry name" value="LPS_length_determ_N"/>
</dbReference>
<keyword evidence="5" id="KW-1003">Cell membrane</keyword>
<dbReference type="InterPro" id="IPR025669">
    <property type="entry name" value="AAA_dom"/>
</dbReference>
<protein>
    <recommendedName>
        <fullName evidence="4">non-specific protein-tyrosine kinase</fullName>
        <ecNumber evidence="4">2.7.10.2</ecNumber>
    </recommendedName>
</protein>
<dbReference type="RefSeq" id="WP_093026741.1">
    <property type="nucleotide sequence ID" value="NZ_FMZV01000001.1"/>
</dbReference>
<evidence type="ECO:0000256" key="15">
    <source>
        <dbReference type="ARBA" id="ARBA00051245"/>
    </source>
</evidence>
<evidence type="ECO:0000256" key="1">
    <source>
        <dbReference type="ARBA" id="ARBA00004429"/>
    </source>
</evidence>
<evidence type="ECO:0000313" key="21">
    <source>
        <dbReference type="Proteomes" id="UP000199628"/>
    </source>
</evidence>
<dbReference type="PANTHER" id="PTHR32309">
    <property type="entry name" value="TYROSINE-PROTEIN KINASE"/>
    <property type="match status" value="1"/>
</dbReference>
<dbReference type="PANTHER" id="PTHR32309:SF13">
    <property type="entry name" value="FERRIC ENTEROBACTIN TRANSPORT PROTEIN FEPE"/>
    <property type="match status" value="1"/>
</dbReference>
<comment type="subcellular location">
    <subcellularLocation>
        <location evidence="1">Cell inner membrane</location>
        <topology evidence="1">Multi-pass membrane protein</topology>
    </subcellularLocation>
</comment>
<evidence type="ECO:0000259" key="19">
    <source>
        <dbReference type="Pfam" id="PF13807"/>
    </source>
</evidence>
<keyword evidence="8 16" id="KW-0812">Transmembrane</keyword>
<reference evidence="21" key="1">
    <citation type="submission" date="2016-10" db="EMBL/GenBank/DDBJ databases">
        <authorList>
            <person name="Varghese N."/>
            <person name="Submissions S."/>
        </authorList>
    </citation>
    <scope>NUCLEOTIDE SEQUENCE [LARGE SCALE GENOMIC DNA]</scope>
    <source>
        <strain evidence="21">CGMCC 1.9108</strain>
    </source>
</reference>
<evidence type="ECO:0000256" key="13">
    <source>
        <dbReference type="ARBA" id="ARBA00023136"/>
    </source>
</evidence>
<accession>A0A1G6IBL1</accession>
<evidence type="ECO:0000256" key="10">
    <source>
        <dbReference type="ARBA" id="ARBA00022777"/>
    </source>
</evidence>
<evidence type="ECO:0000256" key="9">
    <source>
        <dbReference type="ARBA" id="ARBA00022741"/>
    </source>
</evidence>
<feature type="domain" description="AAA" evidence="18">
    <location>
        <begin position="549"/>
        <end position="696"/>
    </location>
</feature>
<proteinExistence type="inferred from homology"/>
<comment type="catalytic activity">
    <reaction evidence="15">
        <text>L-tyrosyl-[protein] + ATP = O-phospho-L-tyrosyl-[protein] + ADP + H(+)</text>
        <dbReference type="Rhea" id="RHEA:10596"/>
        <dbReference type="Rhea" id="RHEA-COMP:10136"/>
        <dbReference type="Rhea" id="RHEA-COMP:20101"/>
        <dbReference type="ChEBI" id="CHEBI:15378"/>
        <dbReference type="ChEBI" id="CHEBI:30616"/>
        <dbReference type="ChEBI" id="CHEBI:46858"/>
        <dbReference type="ChEBI" id="CHEBI:61978"/>
        <dbReference type="ChEBI" id="CHEBI:456216"/>
        <dbReference type="EC" id="2.7.10.2"/>
    </reaction>
</comment>
<dbReference type="Pfam" id="PF13807">
    <property type="entry name" value="GNVR"/>
    <property type="match status" value="1"/>
</dbReference>
<comment type="similarity">
    <text evidence="2">Belongs to the CpsD/CapB family.</text>
</comment>
<keyword evidence="21" id="KW-1185">Reference proteome</keyword>
<dbReference type="AlphaFoldDB" id="A0A1G6IBL1"/>